<dbReference type="GO" id="GO:0016669">
    <property type="term" value="F:oxidoreductase activity, acting on a sulfur group of donors, cytochrome as acceptor"/>
    <property type="evidence" value="ECO:0007669"/>
    <property type="project" value="InterPro"/>
</dbReference>
<feature type="active site" description="Cysteine persulfide intermediate" evidence="15">
    <location>
        <position position="231"/>
    </location>
</feature>
<dbReference type="Proteomes" id="UP000269692">
    <property type="component" value="Unassembled WGS sequence"/>
</dbReference>
<evidence type="ECO:0000256" key="18">
    <source>
        <dbReference type="SAM" id="SignalP"/>
    </source>
</evidence>
<keyword evidence="21" id="KW-1185">Reference proteome</keyword>
<reference evidence="20 21" key="1">
    <citation type="submission" date="2018-10" db="EMBL/GenBank/DDBJ databases">
        <title>Xanthobacter tagetidis genome sequencing and assembly.</title>
        <authorList>
            <person name="Maclea K.S."/>
            <person name="Goen A.E."/>
            <person name="Fatima S.A."/>
        </authorList>
    </citation>
    <scope>NUCLEOTIDE SEQUENCE [LARGE SCALE GENOMIC DNA]</scope>
    <source>
        <strain evidence="20 21">ATCC 700314</strain>
    </source>
</reference>
<sequence>MRPRPRLRWTEVVRARAVVLALALAAPAAAEPVPITPAERRSGITFAGPQTQGLQADDTANPGMLFVLDGAQLWQAPAGSAQRACADCHGAAEHSMRGVAARYPAFDAASGAALDLSGRINACRTRHQDAPQLASEEPGLLALAAFVGFQSRGLPLAPPQDPPMAAVRKEGRRLYETRMGQLRLSCAECHDALWANRLGSSPITQGQAGAYPIYRLEWQGLGSLQRRMRACMSGVRAEPFAPGAPEFIALEAYLAERGAGLPVETPGVRP</sequence>
<keyword evidence="9 14" id="KW-0249">Electron transport</keyword>
<evidence type="ECO:0000256" key="15">
    <source>
        <dbReference type="PIRSR" id="PIRSR038455-1"/>
    </source>
</evidence>
<evidence type="ECO:0000256" key="7">
    <source>
        <dbReference type="ARBA" id="ARBA00022729"/>
    </source>
</evidence>
<dbReference type="GO" id="GO:0016740">
    <property type="term" value="F:transferase activity"/>
    <property type="evidence" value="ECO:0007669"/>
    <property type="project" value="UniProtKB-KW"/>
</dbReference>
<gene>
    <name evidence="20" type="primary">soxA</name>
    <name evidence="20" type="ORF">D9R14_19950</name>
</gene>
<proteinExistence type="inferred from homology"/>
<name>A0A3L7A440_9HYPH</name>
<feature type="binding site" description="covalent" evidence="16">
    <location>
        <position position="85"/>
    </location>
    <ligand>
        <name>heme c</name>
        <dbReference type="ChEBI" id="CHEBI:61717"/>
        <label>1</label>
    </ligand>
</feature>
<keyword evidence="10 14" id="KW-0408">Iron</keyword>
<evidence type="ECO:0000256" key="3">
    <source>
        <dbReference type="ARBA" id="ARBA00022448"/>
    </source>
</evidence>
<feature type="binding site" description="axial binding residue" evidence="17">
    <location>
        <position position="231"/>
    </location>
    <ligand>
        <name>heme c</name>
        <dbReference type="ChEBI" id="CHEBI:61717"/>
        <label>2</label>
    </ligand>
    <ligandPart>
        <name>Fe</name>
        <dbReference type="ChEBI" id="CHEBI:18248"/>
    </ligandPart>
</feature>
<dbReference type="Pfam" id="PF21342">
    <property type="entry name" value="SoxA-TsdA_cyt-c"/>
    <property type="match status" value="2"/>
</dbReference>
<protein>
    <recommendedName>
        <fullName evidence="14">SoxAX cytochrome complex subunit A</fullName>
        <ecNumber evidence="14">2.8.5.2</ecNumber>
    </recommendedName>
    <alternativeName>
        <fullName evidence="14">Protein SoxA</fullName>
    </alternativeName>
    <alternativeName>
        <fullName evidence="14">Sulfur oxidizing protein A</fullName>
    </alternativeName>
    <alternativeName>
        <fullName evidence="14">Thiosulfate-oxidizing multienzyme system protein SoxA</fullName>
    </alternativeName>
</protein>
<evidence type="ECO:0000313" key="20">
    <source>
        <dbReference type="EMBL" id="RLP74052.1"/>
    </source>
</evidence>
<dbReference type="GO" id="GO:0042597">
    <property type="term" value="C:periplasmic space"/>
    <property type="evidence" value="ECO:0007669"/>
    <property type="project" value="UniProtKB-SubCell"/>
</dbReference>
<evidence type="ECO:0000256" key="4">
    <source>
        <dbReference type="ARBA" id="ARBA00022617"/>
    </source>
</evidence>
<dbReference type="GO" id="GO:0020037">
    <property type="term" value="F:heme binding"/>
    <property type="evidence" value="ECO:0007669"/>
    <property type="project" value="InterPro"/>
</dbReference>
<keyword evidence="3 14" id="KW-0813">Transport</keyword>
<feature type="signal peptide" evidence="18">
    <location>
        <begin position="1"/>
        <end position="30"/>
    </location>
</feature>
<evidence type="ECO:0000256" key="16">
    <source>
        <dbReference type="PIRSR" id="PIRSR038455-2"/>
    </source>
</evidence>
<evidence type="ECO:0000256" key="13">
    <source>
        <dbReference type="ARBA" id="ARBA00048423"/>
    </source>
</evidence>
<evidence type="ECO:0000256" key="17">
    <source>
        <dbReference type="PIRSR" id="PIRSR038455-3"/>
    </source>
</evidence>
<dbReference type="GO" id="GO:0070069">
    <property type="term" value="C:cytochrome complex"/>
    <property type="evidence" value="ECO:0007669"/>
    <property type="project" value="InterPro"/>
</dbReference>
<feature type="domain" description="Cytochrome c" evidence="19">
    <location>
        <begin position="69"/>
        <end position="156"/>
    </location>
</feature>
<dbReference type="SUPFAM" id="SSF46626">
    <property type="entry name" value="Cytochrome c"/>
    <property type="match status" value="2"/>
</dbReference>
<comment type="catalytic activity">
    <reaction evidence="12 14">
        <text>L-cysteinyl-[SoxY protein] + thiosulfate + 2 Fe(III)-[cytochrome c] = S-sulfosulfanyl-L-cysteinyl-[SoxY protein] + 2 Fe(II)-[cytochrome c] + 2 H(+)</text>
        <dbReference type="Rhea" id="RHEA:56720"/>
        <dbReference type="Rhea" id="RHEA-COMP:10350"/>
        <dbReference type="Rhea" id="RHEA-COMP:14328"/>
        <dbReference type="Rhea" id="RHEA-COMP:14399"/>
        <dbReference type="Rhea" id="RHEA-COMP:14691"/>
        <dbReference type="ChEBI" id="CHEBI:15378"/>
        <dbReference type="ChEBI" id="CHEBI:29033"/>
        <dbReference type="ChEBI" id="CHEBI:29034"/>
        <dbReference type="ChEBI" id="CHEBI:29950"/>
        <dbReference type="ChEBI" id="CHEBI:33542"/>
        <dbReference type="ChEBI" id="CHEBI:139321"/>
        <dbReference type="EC" id="2.8.5.2"/>
    </reaction>
</comment>
<comment type="function">
    <text evidence="14">C-type monoheme cytochrome, which is part of the SoxAX cytochrome complex involved in sulfur oxidation. The SoxAX complex catalyzes the formation of a heterodisulfide bond between the conserved cysteine residue on a sulfur carrier SoxYZ complex subunit SoxY and thiosulfate or other inorganic sulfur substrates. This leads to the liberation of two electrons, which may be transferred from the SoxAX complex to another cytochrome c that then channels them into the respiratory electron transport chain. Some electrons may be used for reductive CO(2) fixation.</text>
</comment>
<accession>A0A3L7A440</accession>
<feature type="binding site" evidence="16">
    <location>
        <position position="227"/>
    </location>
    <ligand>
        <name>substrate</name>
    </ligand>
</feature>
<evidence type="ECO:0000256" key="10">
    <source>
        <dbReference type="ARBA" id="ARBA00023004"/>
    </source>
</evidence>
<comment type="cofactor">
    <cofactor evidence="16">
        <name>heme</name>
        <dbReference type="ChEBI" id="CHEBI:30413"/>
    </cofactor>
    <text evidence="16">Binds 2 heme groups per subunit.</text>
</comment>
<dbReference type="OrthoDB" id="7916986at2"/>
<dbReference type="GO" id="GO:0046872">
    <property type="term" value="F:metal ion binding"/>
    <property type="evidence" value="ECO:0007669"/>
    <property type="project" value="UniProtKB-KW"/>
</dbReference>
<feature type="binding site" description="axial binding residue" evidence="17">
    <location>
        <position position="89"/>
    </location>
    <ligand>
        <name>heme c</name>
        <dbReference type="ChEBI" id="CHEBI:61717"/>
        <label>1</label>
    </ligand>
    <ligandPart>
        <name>Fe</name>
        <dbReference type="ChEBI" id="CHEBI:18248"/>
    </ligandPart>
</feature>
<dbReference type="GO" id="GO:0019417">
    <property type="term" value="P:sulfur oxidation"/>
    <property type="evidence" value="ECO:0007669"/>
    <property type="project" value="InterPro"/>
</dbReference>
<evidence type="ECO:0000256" key="6">
    <source>
        <dbReference type="ARBA" id="ARBA00022723"/>
    </source>
</evidence>
<evidence type="ECO:0000259" key="19">
    <source>
        <dbReference type="Pfam" id="PF21342"/>
    </source>
</evidence>
<comment type="catalytic activity">
    <reaction evidence="13 14">
        <text>S-sulfanyl-L-cysteinyl-[SoxY protein] + thiosulfate + 2 Fe(III)-[cytochrome c] = S-(2-sulfodisulfanyl)-L-cysteinyl-[SoxY protein] + 2 Fe(II)-[cytochrome c] + 2 H(+)</text>
        <dbReference type="Rhea" id="RHEA:51224"/>
        <dbReference type="Rhea" id="RHEA-COMP:10350"/>
        <dbReference type="Rhea" id="RHEA-COMP:14399"/>
        <dbReference type="Rhea" id="RHEA-COMP:14689"/>
        <dbReference type="Rhea" id="RHEA-COMP:14690"/>
        <dbReference type="ChEBI" id="CHEBI:15378"/>
        <dbReference type="ChEBI" id="CHEBI:29033"/>
        <dbReference type="ChEBI" id="CHEBI:29034"/>
        <dbReference type="ChEBI" id="CHEBI:33542"/>
        <dbReference type="ChEBI" id="CHEBI:61963"/>
        <dbReference type="ChEBI" id="CHEBI:140664"/>
        <dbReference type="EC" id="2.8.5.2"/>
    </reaction>
</comment>
<dbReference type="EMBL" id="RCTF01000021">
    <property type="protein sequence ID" value="RLP74052.1"/>
    <property type="molecule type" value="Genomic_DNA"/>
</dbReference>
<evidence type="ECO:0000256" key="1">
    <source>
        <dbReference type="ARBA" id="ARBA00004418"/>
    </source>
</evidence>
<evidence type="ECO:0000256" key="14">
    <source>
        <dbReference type="PIRNR" id="PIRNR038455"/>
    </source>
</evidence>
<keyword evidence="6 14" id="KW-0479">Metal-binding</keyword>
<comment type="caution">
    <text evidence="20">The sequence shown here is derived from an EMBL/GenBank/DDBJ whole genome shotgun (WGS) entry which is preliminary data.</text>
</comment>
<evidence type="ECO:0000256" key="5">
    <source>
        <dbReference type="ARBA" id="ARBA00022679"/>
    </source>
</evidence>
<dbReference type="InterPro" id="IPR009056">
    <property type="entry name" value="Cyt_c-like_dom"/>
</dbReference>
<evidence type="ECO:0000256" key="11">
    <source>
        <dbReference type="ARBA" id="ARBA00025746"/>
    </source>
</evidence>
<comment type="subunit">
    <text evidence="2 14">Heterodimer of SoxA and SoxX.</text>
</comment>
<keyword evidence="5 14" id="KW-0808">Transferase</keyword>
<comment type="subcellular location">
    <subcellularLocation>
        <location evidence="1 14">Periplasm</location>
    </subcellularLocation>
</comment>
<keyword evidence="8 14" id="KW-0574">Periplasm</keyword>
<feature type="binding site" description="axial binding residue" evidence="17">
    <location>
        <position position="123"/>
    </location>
    <ligand>
        <name>heme c</name>
        <dbReference type="ChEBI" id="CHEBI:61717"/>
        <label>1</label>
    </ligand>
    <ligandPart>
        <name>Fe</name>
        <dbReference type="ChEBI" id="CHEBI:18248"/>
    </ligandPart>
</feature>
<feature type="binding site" description="covalent" evidence="16">
    <location>
        <position position="186"/>
    </location>
    <ligand>
        <name>heme c</name>
        <dbReference type="ChEBI" id="CHEBI:61717"/>
        <label>2</label>
    </ligand>
</feature>
<dbReference type="EC" id="2.8.5.2" evidence="14"/>
<feature type="chain" id="PRO_5018101821" description="SoxAX cytochrome complex subunit A" evidence="18">
    <location>
        <begin position="31"/>
        <end position="270"/>
    </location>
</feature>
<comment type="cofactor">
    <cofactor evidence="14">
        <name>heme</name>
        <dbReference type="ChEBI" id="CHEBI:30413"/>
    </cofactor>
    <text evidence="14">Binds 1 heme group per subunit.</text>
</comment>
<feature type="binding site" description="axial binding residue" evidence="17">
    <location>
        <position position="190"/>
    </location>
    <ligand>
        <name>heme c</name>
        <dbReference type="ChEBI" id="CHEBI:61717"/>
        <label>2</label>
    </ligand>
    <ligandPart>
        <name>Fe</name>
        <dbReference type="ChEBI" id="CHEBI:18248"/>
    </ligandPart>
</feature>
<dbReference type="NCBIfam" id="TIGR04484">
    <property type="entry name" value="thiosulf_SoxA"/>
    <property type="match status" value="1"/>
</dbReference>
<comment type="similarity">
    <text evidence="11 14">Belongs to the SoxA family.</text>
</comment>
<feature type="binding site" description="covalent" evidence="16">
    <location>
        <position position="189"/>
    </location>
    <ligand>
        <name>heme c</name>
        <dbReference type="ChEBI" id="CHEBI:61717"/>
        <label>2</label>
    </ligand>
</feature>
<dbReference type="AlphaFoldDB" id="A0A3L7A440"/>
<evidence type="ECO:0000256" key="12">
    <source>
        <dbReference type="ARBA" id="ARBA00048077"/>
    </source>
</evidence>
<dbReference type="GO" id="GO:0009055">
    <property type="term" value="F:electron transfer activity"/>
    <property type="evidence" value="ECO:0007669"/>
    <property type="project" value="InterPro"/>
</dbReference>
<dbReference type="InterPro" id="IPR025710">
    <property type="entry name" value="SoxA"/>
</dbReference>
<dbReference type="InterPro" id="IPR036909">
    <property type="entry name" value="Cyt_c-like_dom_sf"/>
</dbReference>
<keyword evidence="4 14" id="KW-0349">Heme</keyword>
<organism evidence="20 21">
    <name type="scientific">Xanthobacter tagetidis</name>
    <dbReference type="NCBI Taxonomy" id="60216"/>
    <lineage>
        <taxon>Bacteria</taxon>
        <taxon>Pseudomonadati</taxon>
        <taxon>Pseudomonadota</taxon>
        <taxon>Alphaproteobacteria</taxon>
        <taxon>Hyphomicrobiales</taxon>
        <taxon>Xanthobacteraceae</taxon>
        <taxon>Xanthobacter</taxon>
    </lineage>
</organism>
<evidence type="ECO:0000256" key="9">
    <source>
        <dbReference type="ARBA" id="ARBA00022982"/>
    </source>
</evidence>
<feature type="binding site" description="covalent" evidence="16">
    <location>
        <position position="88"/>
    </location>
    <ligand>
        <name>heme c</name>
        <dbReference type="ChEBI" id="CHEBI:61717"/>
        <label>1</label>
    </ligand>
</feature>
<dbReference type="PIRSF" id="PIRSF038455">
    <property type="entry name" value="SoxA"/>
    <property type="match status" value="1"/>
</dbReference>
<dbReference type="Gene3D" id="1.10.760.10">
    <property type="entry name" value="Cytochrome c-like domain"/>
    <property type="match status" value="2"/>
</dbReference>
<evidence type="ECO:0000313" key="21">
    <source>
        <dbReference type="Proteomes" id="UP000269692"/>
    </source>
</evidence>
<evidence type="ECO:0000256" key="2">
    <source>
        <dbReference type="ARBA" id="ARBA00011530"/>
    </source>
</evidence>
<feature type="domain" description="Cytochrome c" evidence="19">
    <location>
        <begin position="170"/>
        <end position="263"/>
    </location>
</feature>
<evidence type="ECO:0000256" key="8">
    <source>
        <dbReference type="ARBA" id="ARBA00022764"/>
    </source>
</evidence>
<keyword evidence="7 18" id="KW-0732">Signal</keyword>